<dbReference type="EMBL" id="JACOGC010000002">
    <property type="protein sequence ID" value="MBC3884578.1"/>
    <property type="molecule type" value="Genomic_DNA"/>
</dbReference>
<evidence type="ECO:0000313" key="2">
    <source>
        <dbReference type="EMBL" id="MBC3884578.1"/>
    </source>
</evidence>
<dbReference type="RefSeq" id="WP_186862200.1">
    <property type="nucleotide sequence ID" value="NZ_JACOGC010000002.1"/>
</dbReference>
<accession>A0ABR6YLA3</accession>
<proteinExistence type="predicted"/>
<comment type="caution">
    <text evidence="2">The sequence shown here is derived from an EMBL/GenBank/DDBJ whole genome shotgun (WGS) entry which is preliminary data.</text>
</comment>
<gene>
    <name evidence="2" type="ORF">H8K27_05495</name>
</gene>
<keyword evidence="1" id="KW-0472">Membrane</keyword>
<evidence type="ECO:0000256" key="1">
    <source>
        <dbReference type="SAM" id="Phobius"/>
    </source>
</evidence>
<keyword evidence="1" id="KW-0812">Transmembrane</keyword>
<feature type="transmembrane region" description="Helical" evidence="1">
    <location>
        <begin position="81"/>
        <end position="101"/>
    </location>
</feature>
<dbReference type="InterPro" id="IPR046513">
    <property type="entry name" value="DUF6691"/>
</dbReference>
<dbReference type="Proteomes" id="UP000613113">
    <property type="component" value="Unassembled WGS sequence"/>
</dbReference>
<feature type="transmembrane region" description="Helical" evidence="1">
    <location>
        <begin position="42"/>
        <end position="60"/>
    </location>
</feature>
<organism evidence="2 3">
    <name type="scientific">Undibacterium griseum</name>
    <dbReference type="NCBI Taxonomy" id="2762295"/>
    <lineage>
        <taxon>Bacteria</taxon>
        <taxon>Pseudomonadati</taxon>
        <taxon>Pseudomonadota</taxon>
        <taxon>Betaproteobacteria</taxon>
        <taxon>Burkholderiales</taxon>
        <taxon>Oxalobacteraceae</taxon>
        <taxon>Undibacterium</taxon>
    </lineage>
</organism>
<protein>
    <submittedName>
        <fullName evidence="2">YeeE/YedE family protein</fullName>
    </submittedName>
</protein>
<evidence type="ECO:0000313" key="3">
    <source>
        <dbReference type="Proteomes" id="UP000613113"/>
    </source>
</evidence>
<reference evidence="2 3" key="1">
    <citation type="submission" date="2020-08" db="EMBL/GenBank/DDBJ databases">
        <title>Novel species isolated from subtropical streams in China.</title>
        <authorList>
            <person name="Lu H."/>
        </authorList>
    </citation>
    <scope>NUCLEOTIDE SEQUENCE [LARGE SCALE GENOMIC DNA]</scope>
    <source>
        <strain evidence="2 3">FT31W</strain>
    </source>
</reference>
<keyword evidence="3" id="KW-1185">Reference proteome</keyword>
<keyword evidence="1" id="KW-1133">Transmembrane helix</keyword>
<name>A0ABR6YLA3_9BURK</name>
<sequence>MLNIIIAAISGWVFGTGLIIAGMANPAKVLSFLDLAGHWDPSLAMVMAGAIGIALWPFYLARRRRRSLLDTPMQLPILTRITGRLIAGSALFGAGWGLAGICPGPALVVISIDPLKGAAFILPMLAGMLLVDQWDNKTES</sequence>
<dbReference type="Pfam" id="PF20398">
    <property type="entry name" value="DUF6691"/>
    <property type="match status" value="1"/>
</dbReference>